<accession>A0A511Z0P5</accession>
<organism evidence="8 9">
    <name type="scientific">Actinotalea fermentans</name>
    <dbReference type="NCBI Taxonomy" id="43671"/>
    <lineage>
        <taxon>Bacteria</taxon>
        <taxon>Bacillati</taxon>
        <taxon>Actinomycetota</taxon>
        <taxon>Actinomycetes</taxon>
        <taxon>Micrococcales</taxon>
        <taxon>Cellulomonadaceae</taxon>
        <taxon>Actinotalea</taxon>
    </lineage>
</organism>
<dbReference type="InterPro" id="IPR016193">
    <property type="entry name" value="Cytidine_deaminase-like"/>
</dbReference>
<dbReference type="InterPro" id="IPR002125">
    <property type="entry name" value="CMP_dCMP_dom"/>
</dbReference>
<evidence type="ECO:0000259" key="7">
    <source>
        <dbReference type="PROSITE" id="PS51747"/>
    </source>
</evidence>
<dbReference type="GO" id="GO:0004132">
    <property type="term" value="F:dCMP deaminase activity"/>
    <property type="evidence" value="ECO:0007669"/>
    <property type="project" value="InterPro"/>
</dbReference>
<proteinExistence type="inferred from homology"/>
<dbReference type="Gene3D" id="3.40.140.10">
    <property type="entry name" value="Cytidine Deaminase, domain 2"/>
    <property type="match status" value="1"/>
</dbReference>
<keyword evidence="9" id="KW-1185">Reference proteome</keyword>
<keyword evidence="4 6" id="KW-0862">Zinc</keyword>
<comment type="similarity">
    <text evidence="1">Belongs to the cytidine and deoxycytidylate deaminase family.</text>
</comment>
<dbReference type="OrthoDB" id="9788517at2"/>
<protein>
    <submittedName>
        <fullName evidence="8">Cytidine deaminase</fullName>
    </submittedName>
</protein>
<keyword evidence="2 6" id="KW-0479">Metal-binding</keyword>
<dbReference type="GO" id="GO:0008270">
    <property type="term" value="F:zinc ion binding"/>
    <property type="evidence" value="ECO:0007669"/>
    <property type="project" value="InterPro"/>
</dbReference>
<evidence type="ECO:0000256" key="5">
    <source>
        <dbReference type="PIRSR" id="PIRSR006019-1"/>
    </source>
</evidence>
<feature type="binding site" evidence="6">
    <location>
        <position position="125"/>
    </location>
    <ligand>
        <name>Zn(2+)</name>
        <dbReference type="ChEBI" id="CHEBI:29105"/>
        <note>catalytic</note>
    </ligand>
</feature>
<dbReference type="PANTHER" id="PTHR11086">
    <property type="entry name" value="DEOXYCYTIDYLATE DEAMINASE-RELATED"/>
    <property type="match status" value="1"/>
</dbReference>
<dbReference type="GO" id="GO:0005737">
    <property type="term" value="C:cytoplasm"/>
    <property type="evidence" value="ECO:0007669"/>
    <property type="project" value="TreeGrafter"/>
</dbReference>
<sequence>MTPVVVGDPGTRPTWDEWALGIATAVASRADCTRRKVGAVILGPDHRVLSTGYNGYPPGQPGCLTDGACPRGRRTYEEVPASSPYVEVGEPCQALHAEENAVLHLPSGARMGATVYVTDEPCPNCQRFLAGAGIARVVWPGGELTYRAGV</sequence>
<comment type="cofactor">
    <cofactor evidence="6">
        <name>Zn(2+)</name>
        <dbReference type="ChEBI" id="CHEBI:29105"/>
    </cofactor>
</comment>
<evidence type="ECO:0000256" key="4">
    <source>
        <dbReference type="ARBA" id="ARBA00022833"/>
    </source>
</evidence>
<dbReference type="PIRSF" id="PIRSF006019">
    <property type="entry name" value="dCMP_deaminase"/>
    <property type="match status" value="1"/>
</dbReference>
<evidence type="ECO:0000256" key="2">
    <source>
        <dbReference type="ARBA" id="ARBA00022723"/>
    </source>
</evidence>
<dbReference type="PROSITE" id="PS51747">
    <property type="entry name" value="CYT_DCMP_DEAMINASES_2"/>
    <property type="match status" value="1"/>
</dbReference>
<dbReference type="PROSITE" id="PS00903">
    <property type="entry name" value="CYT_DCMP_DEAMINASES_1"/>
    <property type="match status" value="1"/>
</dbReference>
<feature type="domain" description="CMP/dCMP-type deaminase" evidence="7">
    <location>
        <begin position="14"/>
        <end position="150"/>
    </location>
</feature>
<feature type="binding site" evidence="6">
    <location>
        <position position="122"/>
    </location>
    <ligand>
        <name>Zn(2+)</name>
        <dbReference type="ChEBI" id="CHEBI:29105"/>
        <note>catalytic</note>
    </ligand>
</feature>
<dbReference type="SUPFAM" id="SSF53927">
    <property type="entry name" value="Cytidine deaminase-like"/>
    <property type="match status" value="1"/>
</dbReference>
<dbReference type="InterPro" id="IPR016192">
    <property type="entry name" value="APOBEC/CMP_deaminase_Zn-bd"/>
</dbReference>
<evidence type="ECO:0000313" key="9">
    <source>
        <dbReference type="Proteomes" id="UP000321484"/>
    </source>
</evidence>
<evidence type="ECO:0000256" key="3">
    <source>
        <dbReference type="ARBA" id="ARBA00022801"/>
    </source>
</evidence>
<dbReference type="InterPro" id="IPR015517">
    <property type="entry name" value="dCMP_deaminase-rel"/>
</dbReference>
<dbReference type="GO" id="GO:0006220">
    <property type="term" value="P:pyrimidine nucleotide metabolic process"/>
    <property type="evidence" value="ECO:0007669"/>
    <property type="project" value="InterPro"/>
</dbReference>
<dbReference type="Pfam" id="PF00383">
    <property type="entry name" value="dCMP_cyt_deam_1"/>
    <property type="match status" value="1"/>
</dbReference>
<reference evidence="8 9" key="1">
    <citation type="submission" date="2019-07" db="EMBL/GenBank/DDBJ databases">
        <title>Whole genome shotgun sequence of Actinotalea fermentans NBRC 105374.</title>
        <authorList>
            <person name="Hosoyama A."/>
            <person name="Uohara A."/>
            <person name="Ohji S."/>
            <person name="Ichikawa N."/>
        </authorList>
    </citation>
    <scope>NUCLEOTIDE SEQUENCE [LARGE SCALE GENOMIC DNA]</scope>
    <source>
        <strain evidence="8 9">NBRC 105374</strain>
    </source>
</reference>
<evidence type="ECO:0000313" key="8">
    <source>
        <dbReference type="EMBL" id="GEN81031.1"/>
    </source>
</evidence>
<dbReference type="Proteomes" id="UP000321484">
    <property type="component" value="Unassembled WGS sequence"/>
</dbReference>
<dbReference type="AlphaFoldDB" id="A0A511Z0P5"/>
<dbReference type="EMBL" id="BJYK01000009">
    <property type="protein sequence ID" value="GEN81031.1"/>
    <property type="molecule type" value="Genomic_DNA"/>
</dbReference>
<feature type="active site" description="Proton donor" evidence="5">
    <location>
        <position position="98"/>
    </location>
</feature>
<evidence type="ECO:0000256" key="1">
    <source>
        <dbReference type="ARBA" id="ARBA00006576"/>
    </source>
</evidence>
<comment type="caution">
    <text evidence="8">The sequence shown here is derived from an EMBL/GenBank/DDBJ whole genome shotgun (WGS) entry which is preliminary data.</text>
</comment>
<dbReference type="InterPro" id="IPR016473">
    <property type="entry name" value="dCMP_deaminase"/>
</dbReference>
<feature type="binding site" evidence="6">
    <location>
        <position position="96"/>
    </location>
    <ligand>
        <name>Zn(2+)</name>
        <dbReference type="ChEBI" id="CHEBI:29105"/>
        <note>catalytic</note>
    </ligand>
</feature>
<keyword evidence="3" id="KW-0378">Hydrolase</keyword>
<name>A0A511Z0P5_9CELL</name>
<dbReference type="RefSeq" id="WP_034245715.1">
    <property type="nucleotide sequence ID" value="NZ_BJYK01000009.1"/>
</dbReference>
<dbReference type="PANTHER" id="PTHR11086:SF18">
    <property type="entry name" value="DEOXYCYTIDYLATE DEAMINASE"/>
    <property type="match status" value="1"/>
</dbReference>
<evidence type="ECO:0000256" key="6">
    <source>
        <dbReference type="PIRSR" id="PIRSR006019-2"/>
    </source>
</evidence>
<gene>
    <name evidence="8" type="ORF">AFE02nite_27650</name>
</gene>